<sequence length="168" mass="18619">MSWSILFAVGIWPVAWFLWRALQGEANAVIAVGSMMIGTFGGLLFLVSQIYMQTTEFGVTTQRIIFKSGVISRYTNEIPLSSLENVNLHQSIFSRIFGYGKLEINGSGGSGVWTPPVQDPVSLRAVISEARIATEAAPRFMARPRHIDQAHNNDRRSSSRPKPNRPTV</sequence>
<feature type="region of interest" description="Disordered" evidence="1">
    <location>
        <begin position="141"/>
        <end position="168"/>
    </location>
</feature>
<feature type="transmembrane region" description="Helical" evidence="2">
    <location>
        <begin position="5"/>
        <end position="22"/>
    </location>
</feature>
<evidence type="ECO:0000256" key="2">
    <source>
        <dbReference type="SAM" id="Phobius"/>
    </source>
</evidence>
<dbReference type="InterPro" id="IPR005182">
    <property type="entry name" value="YdbS-like_PH"/>
</dbReference>
<dbReference type="Pfam" id="PF03703">
    <property type="entry name" value="bPH_2"/>
    <property type="match status" value="1"/>
</dbReference>
<dbReference type="AlphaFoldDB" id="A0A9X2L7Z5"/>
<name>A0A9X2L7Z5_9PROT</name>
<proteinExistence type="predicted"/>
<keyword evidence="2" id="KW-0812">Transmembrane</keyword>
<evidence type="ECO:0000256" key="1">
    <source>
        <dbReference type="SAM" id="MobiDB-lite"/>
    </source>
</evidence>
<dbReference type="PANTHER" id="PTHR37938">
    <property type="entry name" value="BLL0215 PROTEIN"/>
    <property type="match status" value="1"/>
</dbReference>
<dbReference type="PANTHER" id="PTHR37938:SF1">
    <property type="entry name" value="BLL0215 PROTEIN"/>
    <property type="match status" value="1"/>
</dbReference>
<dbReference type="EMBL" id="JANIBC010000002">
    <property type="protein sequence ID" value="MCQ8184761.1"/>
    <property type="molecule type" value="Genomic_DNA"/>
</dbReference>
<organism evidence="4 5">
    <name type="scientific">Parvularcula maris</name>
    <dbReference type="NCBI Taxonomy" id="2965077"/>
    <lineage>
        <taxon>Bacteria</taxon>
        <taxon>Pseudomonadati</taxon>
        <taxon>Pseudomonadota</taxon>
        <taxon>Alphaproteobacteria</taxon>
        <taxon>Parvularculales</taxon>
        <taxon>Parvularculaceae</taxon>
        <taxon>Parvularcula</taxon>
    </lineage>
</organism>
<feature type="transmembrane region" description="Helical" evidence="2">
    <location>
        <begin position="28"/>
        <end position="47"/>
    </location>
</feature>
<dbReference type="Proteomes" id="UP001142610">
    <property type="component" value="Unassembled WGS sequence"/>
</dbReference>
<protein>
    <submittedName>
        <fullName evidence="4">PH domain-containing protein</fullName>
    </submittedName>
</protein>
<evidence type="ECO:0000313" key="5">
    <source>
        <dbReference type="Proteomes" id="UP001142610"/>
    </source>
</evidence>
<feature type="compositionally biased region" description="Basic and acidic residues" evidence="1">
    <location>
        <begin position="145"/>
        <end position="157"/>
    </location>
</feature>
<gene>
    <name evidence="4" type="ORF">NOG11_05105</name>
</gene>
<keyword evidence="5" id="KW-1185">Reference proteome</keyword>
<reference evidence="4" key="1">
    <citation type="submission" date="2022-07" db="EMBL/GenBank/DDBJ databases">
        <title>Parvularcula maris sp. nov., an algicidal bacterium isolated from seawater.</title>
        <authorList>
            <person name="Li F."/>
        </authorList>
    </citation>
    <scope>NUCLEOTIDE SEQUENCE</scope>
    <source>
        <strain evidence="4">BGMRC 0090</strain>
    </source>
</reference>
<accession>A0A9X2L7Z5</accession>
<evidence type="ECO:0000259" key="3">
    <source>
        <dbReference type="Pfam" id="PF03703"/>
    </source>
</evidence>
<comment type="caution">
    <text evidence="4">The sequence shown here is derived from an EMBL/GenBank/DDBJ whole genome shotgun (WGS) entry which is preliminary data.</text>
</comment>
<keyword evidence="2" id="KW-0472">Membrane</keyword>
<feature type="compositionally biased region" description="Basic residues" evidence="1">
    <location>
        <begin position="158"/>
        <end position="168"/>
    </location>
</feature>
<keyword evidence="2" id="KW-1133">Transmembrane helix</keyword>
<evidence type="ECO:0000313" key="4">
    <source>
        <dbReference type="EMBL" id="MCQ8184761.1"/>
    </source>
</evidence>
<feature type="domain" description="YdbS-like PH" evidence="3">
    <location>
        <begin position="53"/>
        <end position="117"/>
    </location>
</feature>